<dbReference type="Pfam" id="PF00561">
    <property type="entry name" value="Abhydrolase_1"/>
    <property type="match status" value="1"/>
</dbReference>
<name>A0A1Z4EIZ1_9MYCO</name>
<dbReference type="Gene3D" id="3.40.50.1820">
    <property type="entry name" value="alpha/beta hydrolase"/>
    <property type="match status" value="1"/>
</dbReference>
<dbReference type="OrthoDB" id="2987348at2"/>
<dbReference type="PRINTS" id="PR00111">
    <property type="entry name" value="ABHYDROLASE"/>
</dbReference>
<proteinExistence type="predicted"/>
<accession>A0A1Z4EIZ1</accession>
<gene>
    <name evidence="2" type="ORF">MSG_02726</name>
</gene>
<dbReference type="RefSeq" id="WP_096440313.1">
    <property type="nucleotide sequence ID" value="NZ_AP018164.1"/>
</dbReference>
<dbReference type="KEGG" id="mshg:MSG_02726"/>
<dbReference type="PRINTS" id="PR00412">
    <property type="entry name" value="EPOXHYDRLASE"/>
</dbReference>
<dbReference type="GO" id="GO:0016787">
    <property type="term" value="F:hydrolase activity"/>
    <property type="evidence" value="ECO:0007669"/>
    <property type="project" value="UniProtKB-KW"/>
</dbReference>
<reference evidence="3" key="1">
    <citation type="submission" date="2017-06" db="EMBL/GenBank/DDBJ databases">
        <title>Complete Genome Sequence of Mycobacterium shigaense.</title>
        <authorList>
            <person name="Fukano H."/>
            <person name="Yoshida M."/>
            <person name="Kazumi Y."/>
            <person name="Ogura Y."/>
            <person name="Mitarai S."/>
            <person name="Hayashi T."/>
            <person name="Hoshino Y."/>
        </authorList>
    </citation>
    <scope>NUCLEOTIDE SEQUENCE [LARGE SCALE GENOMIC DNA]</scope>
    <source>
        <strain evidence="3">UN-152</strain>
    </source>
</reference>
<evidence type="ECO:0000313" key="2">
    <source>
        <dbReference type="EMBL" id="BAX92870.1"/>
    </source>
</evidence>
<protein>
    <submittedName>
        <fullName evidence="2">Epoxide hydrolase</fullName>
    </submittedName>
</protein>
<dbReference type="InterPro" id="IPR000073">
    <property type="entry name" value="AB_hydrolase_1"/>
</dbReference>
<dbReference type="EMBL" id="AP018164">
    <property type="protein sequence ID" value="BAX92870.1"/>
    <property type="molecule type" value="Genomic_DNA"/>
</dbReference>
<dbReference type="InterPro" id="IPR029058">
    <property type="entry name" value="AB_hydrolase_fold"/>
</dbReference>
<organism evidence="2 3">
    <name type="scientific">Mycobacterium shigaense</name>
    <dbReference type="NCBI Taxonomy" id="722731"/>
    <lineage>
        <taxon>Bacteria</taxon>
        <taxon>Bacillati</taxon>
        <taxon>Actinomycetota</taxon>
        <taxon>Actinomycetes</taxon>
        <taxon>Mycobacteriales</taxon>
        <taxon>Mycobacteriaceae</taxon>
        <taxon>Mycobacterium</taxon>
        <taxon>Mycobacterium simiae complex</taxon>
    </lineage>
</organism>
<dbReference type="InterPro" id="IPR000639">
    <property type="entry name" value="Epox_hydrolase-like"/>
</dbReference>
<evidence type="ECO:0000313" key="3">
    <source>
        <dbReference type="Proteomes" id="UP000217736"/>
    </source>
</evidence>
<keyword evidence="3" id="KW-1185">Reference proteome</keyword>
<dbReference type="AlphaFoldDB" id="A0A1Z4EIZ1"/>
<dbReference type="Proteomes" id="UP000217736">
    <property type="component" value="Chromosome"/>
</dbReference>
<dbReference type="SUPFAM" id="SSF53474">
    <property type="entry name" value="alpha/beta-Hydrolases"/>
    <property type="match status" value="1"/>
</dbReference>
<evidence type="ECO:0000256" key="1">
    <source>
        <dbReference type="ARBA" id="ARBA00022801"/>
    </source>
</evidence>
<dbReference type="PANTHER" id="PTHR43329">
    <property type="entry name" value="EPOXIDE HYDROLASE"/>
    <property type="match status" value="1"/>
</dbReference>
<sequence length="273" mass="30074">MADDIHYVDASGLRFAYLEEGSGPLVLMLHGFPDTAHSWDDVRPRIAAAGYRAVSPFMRGYRPSGIPDRDPDQETLARDPLALIEALGADDAVVIGHDWGASAAYGAAALGPDRVKKLIVLAIPHPGTLKPTLKKLWGVRHFAAYKLPGAPNRFAHNDFAALPAIYRRWSPTWNPDPSEFDAVRASFADPVSLNAAFGYYRKLSPVPSASLRARITVPTVVFAGLDDPVAEPSDYRRAARMFDNEYLVEEVPGGHFMHREHPETFAARLLRHL</sequence>
<keyword evidence="1 2" id="KW-0378">Hydrolase</keyword>